<feature type="region of interest" description="Disordered" evidence="13">
    <location>
        <begin position="521"/>
        <end position="544"/>
    </location>
</feature>
<sequence>MEDQKRKKRDMVLESSSLADHDDQEAAGSKEDTLLSDRFLLMYRLKQVGNGRPCQDNNEMKSSSPTQKDLSSSKQILTTSNMKVEPDHSMASTSSSRKEQDYQLESARAEMGEVREENQRLKKYLDRITDEYQTLQMQLYDIQEKANKSKDVTIASTNNIYNQQDEESEMVSLSLGSFSSRPRKGEKNKNRSTSSQGKENESDRESLSLGLDCKYEAPKSSATTTEVPLLKSSPASSLEEVPKEEAGETWPPKKVLKTARSVEDEVAQQNPVKKARVSVRARCDTPTMNDGCQWRKYGQKIAKGNPCPRAYYRCTIAPSCPVRKQVQRCAEDMSILITTYEGTHNHPLPMSATAMASTTSAAASMLLSGSSSSARSGLNPSVGATTTAAHDLHGYNFYLSDNSKSRFFIPNSSLSSSLPTITLDLTSNPPPPSSSSNALSHFNKFSSSSNSSHQLYPPTSLNFGSNSESNTNMSWSNGFQSYGAQLPPYNINNKNQSGSLSSLGIRQQQQPLQNNVYQNYMHKNNLNPTPPPHPSQGASPHQFQPDPIAAATKAITSDPSFQSALAAALSSIIGSNSNVGTAGTTGMLGTNNNQAGGGDNINMAQKFKWGDQFAGSTTTSSSPYLQTQIGNNSTIGCASSYLNKTTSANSQPGSLMFLPPSLPFSSAPKSASTSPVVIFSDTALPTILYSLAIRDKIYGPTPFHIVVKIETSWRFGAPGGSKLAMSTPARKRLMRDFKRLQQDPPAGISGAPQDNNIMLWNAVIFGPDDTPWDGGTFKLTLQFTEDYPNKPPTVRFVSRMFHPNIYADGSICLDILQNQWSPIYDVAAILTSIQSLLCDPNPNSPANSEAARMFSENKREYNRRVREIVEQSWTAD</sequence>
<dbReference type="Gene3D" id="3.10.110.10">
    <property type="entry name" value="Ubiquitin Conjugating Enzyme"/>
    <property type="match status" value="1"/>
</dbReference>
<evidence type="ECO:0000259" key="15">
    <source>
        <dbReference type="PROSITE" id="PS50811"/>
    </source>
</evidence>
<feature type="active site" description="Glycyl thioester intermediate" evidence="12">
    <location>
        <position position="812"/>
    </location>
</feature>
<dbReference type="AlphaFoldDB" id="A0A314YUI8"/>
<dbReference type="PROSITE" id="PS00183">
    <property type="entry name" value="UBC_1"/>
    <property type="match status" value="1"/>
</dbReference>
<keyword evidence="10" id="KW-0539">Nucleus</keyword>
<evidence type="ECO:0000256" key="1">
    <source>
        <dbReference type="ARBA" id="ARBA00004123"/>
    </source>
</evidence>
<dbReference type="OrthoDB" id="1912868at2759"/>
<proteinExistence type="predicted"/>
<dbReference type="InterPro" id="IPR044810">
    <property type="entry name" value="WRKY_plant"/>
</dbReference>
<dbReference type="GO" id="GO:0005634">
    <property type="term" value="C:nucleus"/>
    <property type="evidence" value="ECO:0007669"/>
    <property type="project" value="UniProtKB-SubCell"/>
</dbReference>
<evidence type="ECO:0000313" key="16">
    <source>
        <dbReference type="EMBL" id="PQQ10170.1"/>
    </source>
</evidence>
<comment type="subcellular location">
    <subcellularLocation>
        <location evidence="1">Nucleus</location>
    </subcellularLocation>
</comment>
<evidence type="ECO:0000256" key="10">
    <source>
        <dbReference type="ARBA" id="ARBA00023242"/>
    </source>
</evidence>
<feature type="region of interest" description="Disordered" evidence="13">
    <location>
        <begin position="447"/>
        <end position="468"/>
    </location>
</feature>
<dbReference type="Gene3D" id="2.20.25.80">
    <property type="entry name" value="WRKY domain"/>
    <property type="match status" value="1"/>
</dbReference>
<dbReference type="EC" id="2.3.2.23" evidence="2"/>
<dbReference type="GO" id="GO:0003700">
    <property type="term" value="F:DNA-binding transcription factor activity"/>
    <property type="evidence" value="ECO:0007669"/>
    <property type="project" value="InterPro"/>
</dbReference>
<dbReference type="SUPFAM" id="SSF118290">
    <property type="entry name" value="WRKY DNA-binding domain"/>
    <property type="match status" value="1"/>
</dbReference>
<evidence type="ECO:0000259" key="14">
    <source>
        <dbReference type="PROSITE" id="PS50127"/>
    </source>
</evidence>
<feature type="region of interest" description="Disordered" evidence="13">
    <location>
        <begin position="1"/>
        <end position="33"/>
    </location>
</feature>
<dbReference type="InterPro" id="IPR036576">
    <property type="entry name" value="WRKY_dom_sf"/>
</dbReference>
<keyword evidence="17" id="KW-1185">Reference proteome</keyword>
<evidence type="ECO:0000256" key="2">
    <source>
        <dbReference type="ARBA" id="ARBA00012486"/>
    </source>
</evidence>
<protein>
    <recommendedName>
        <fullName evidence="2">E2 ubiquitin-conjugating enzyme</fullName>
        <ecNumber evidence="2">2.3.2.23</ecNumber>
    </recommendedName>
</protein>
<dbReference type="CDD" id="cd23790">
    <property type="entry name" value="UBCc_UBE2A_2B"/>
    <property type="match status" value="1"/>
</dbReference>
<evidence type="ECO:0000256" key="11">
    <source>
        <dbReference type="ARBA" id="ARBA00056190"/>
    </source>
</evidence>
<evidence type="ECO:0000256" key="5">
    <source>
        <dbReference type="ARBA" id="ARBA00022786"/>
    </source>
</evidence>
<feature type="compositionally biased region" description="Polar residues" evidence="13">
    <location>
        <begin position="55"/>
        <end position="82"/>
    </location>
</feature>
<dbReference type="SMART" id="SM00774">
    <property type="entry name" value="WRKY"/>
    <property type="match status" value="1"/>
</dbReference>
<dbReference type="PANTHER" id="PTHR31429">
    <property type="entry name" value="WRKY TRANSCRIPTION FACTOR 36-RELATED"/>
    <property type="match status" value="1"/>
</dbReference>
<evidence type="ECO:0000256" key="13">
    <source>
        <dbReference type="SAM" id="MobiDB-lite"/>
    </source>
</evidence>
<evidence type="ECO:0000256" key="12">
    <source>
        <dbReference type="PROSITE-ProRule" id="PRU10133"/>
    </source>
</evidence>
<dbReference type="PROSITE" id="PS50811">
    <property type="entry name" value="WRKY"/>
    <property type="match status" value="1"/>
</dbReference>
<dbReference type="EMBL" id="PJQY01000540">
    <property type="protein sequence ID" value="PQQ10170.1"/>
    <property type="molecule type" value="Genomic_DNA"/>
</dbReference>
<dbReference type="InterPro" id="IPR023313">
    <property type="entry name" value="UBQ-conjugating_AS"/>
</dbReference>
<feature type="compositionally biased region" description="Polar residues" evidence="13">
    <location>
        <begin position="457"/>
        <end position="468"/>
    </location>
</feature>
<dbReference type="Proteomes" id="UP000250321">
    <property type="component" value="Unassembled WGS sequence"/>
</dbReference>
<accession>A0A314YUI8</accession>
<keyword evidence="7" id="KW-0805">Transcription regulation</keyword>
<evidence type="ECO:0000256" key="3">
    <source>
        <dbReference type="ARBA" id="ARBA00022679"/>
    </source>
</evidence>
<feature type="domain" description="WRKY" evidence="15">
    <location>
        <begin position="283"/>
        <end position="349"/>
    </location>
</feature>
<dbReference type="FunFam" id="3.10.110.10:FF:000017">
    <property type="entry name" value="Ubiquitin-conjugating enzyme E2 2"/>
    <property type="match status" value="1"/>
</dbReference>
<evidence type="ECO:0000256" key="9">
    <source>
        <dbReference type="ARBA" id="ARBA00023163"/>
    </source>
</evidence>
<organism evidence="16 17">
    <name type="scientific">Prunus yedoensis var. nudiflora</name>
    <dbReference type="NCBI Taxonomy" id="2094558"/>
    <lineage>
        <taxon>Eukaryota</taxon>
        <taxon>Viridiplantae</taxon>
        <taxon>Streptophyta</taxon>
        <taxon>Embryophyta</taxon>
        <taxon>Tracheophyta</taxon>
        <taxon>Spermatophyta</taxon>
        <taxon>Magnoliopsida</taxon>
        <taxon>eudicotyledons</taxon>
        <taxon>Gunneridae</taxon>
        <taxon>Pentapetalae</taxon>
        <taxon>rosids</taxon>
        <taxon>fabids</taxon>
        <taxon>Rosales</taxon>
        <taxon>Rosaceae</taxon>
        <taxon>Amygdaloideae</taxon>
        <taxon>Amygdaleae</taxon>
        <taxon>Prunus</taxon>
    </lineage>
</organism>
<evidence type="ECO:0000256" key="7">
    <source>
        <dbReference type="ARBA" id="ARBA00023015"/>
    </source>
</evidence>
<dbReference type="PROSITE" id="PS50127">
    <property type="entry name" value="UBC_2"/>
    <property type="match status" value="1"/>
</dbReference>
<dbReference type="Pfam" id="PF03106">
    <property type="entry name" value="WRKY"/>
    <property type="match status" value="1"/>
</dbReference>
<comment type="function">
    <text evidence="11">Accepts the ubiquitin from the E1 complex and catalyzes its covalent attachment to other proteins.</text>
</comment>
<gene>
    <name evidence="16" type="ORF">Pyn_12017</name>
</gene>
<dbReference type="InterPro" id="IPR016135">
    <property type="entry name" value="UBQ-conjugating_enzyme/RWD"/>
</dbReference>
<dbReference type="SUPFAM" id="SSF54495">
    <property type="entry name" value="UBC-like"/>
    <property type="match status" value="1"/>
</dbReference>
<dbReference type="Pfam" id="PF00179">
    <property type="entry name" value="UQ_con"/>
    <property type="match status" value="1"/>
</dbReference>
<evidence type="ECO:0000256" key="6">
    <source>
        <dbReference type="ARBA" id="ARBA00022840"/>
    </source>
</evidence>
<dbReference type="InterPro" id="IPR000608">
    <property type="entry name" value="UBC"/>
</dbReference>
<reference evidence="16 17" key="1">
    <citation type="submission" date="2018-02" db="EMBL/GenBank/DDBJ databases">
        <title>Draft genome of wild Prunus yedoensis var. nudiflora.</title>
        <authorList>
            <person name="Baek S."/>
            <person name="Kim J.-H."/>
            <person name="Choi K."/>
            <person name="Kim G.-B."/>
            <person name="Cho A."/>
            <person name="Jang H."/>
            <person name="Shin C.-H."/>
            <person name="Yu H.-J."/>
            <person name="Mun J.-H."/>
        </authorList>
    </citation>
    <scope>NUCLEOTIDE SEQUENCE [LARGE SCALE GENOMIC DNA]</scope>
    <source>
        <strain evidence="17">cv. Jeju island</strain>
        <tissue evidence="16">Leaf</tissue>
    </source>
</reference>
<keyword evidence="9" id="KW-0804">Transcription</keyword>
<name>A0A314YUI8_PRUYE</name>
<feature type="domain" description="UBC core" evidence="14">
    <location>
        <begin position="728"/>
        <end position="874"/>
    </location>
</feature>
<dbReference type="SMART" id="SM00212">
    <property type="entry name" value="UBCc"/>
    <property type="match status" value="1"/>
</dbReference>
<dbReference type="GO" id="GO:0005524">
    <property type="term" value="F:ATP binding"/>
    <property type="evidence" value="ECO:0007669"/>
    <property type="project" value="UniProtKB-KW"/>
</dbReference>
<dbReference type="GO" id="GO:0043565">
    <property type="term" value="F:sequence-specific DNA binding"/>
    <property type="evidence" value="ECO:0007669"/>
    <property type="project" value="InterPro"/>
</dbReference>
<keyword evidence="3" id="KW-0808">Transferase</keyword>
<dbReference type="PANTHER" id="PTHR31429:SF86">
    <property type="entry name" value="WRKY TRANSCRIPTION FACTOR 61-RELATED"/>
    <property type="match status" value="1"/>
</dbReference>
<dbReference type="GO" id="GO:0006511">
    <property type="term" value="P:ubiquitin-dependent protein catabolic process"/>
    <property type="evidence" value="ECO:0007669"/>
    <property type="project" value="UniProtKB-ARBA"/>
</dbReference>
<dbReference type="InterPro" id="IPR003657">
    <property type="entry name" value="WRKY_dom"/>
</dbReference>
<keyword evidence="6" id="KW-0067">ATP-binding</keyword>
<dbReference type="GO" id="GO:0061631">
    <property type="term" value="F:ubiquitin conjugating enzyme activity"/>
    <property type="evidence" value="ECO:0007669"/>
    <property type="project" value="UniProtKB-EC"/>
</dbReference>
<feature type="region of interest" description="Disordered" evidence="13">
    <location>
        <begin position="165"/>
        <end position="250"/>
    </location>
</feature>
<keyword evidence="5" id="KW-0833">Ubl conjugation pathway</keyword>
<evidence type="ECO:0000313" key="17">
    <source>
        <dbReference type="Proteomes" id="UP000250321"/>
    </source>
</evidence>
<keyword evidence="4" id="KW-0547">Nucleotide-binding</keyword>
<evidence type="ECO:0000256" key="4">
    <source>
        <dbReference type="ARBA" id="ARBA00022741"/>
    </source>
</evidence>
<dbReference type="FunFam" id="2.20.25.80:FF:000002">
    <property type="entry name" value="probable WRKY transcription factor 31"/>
    <property type="match status" value="1"/>
</dbReference>
<keyword evidence="8" id="KW-0238">DNA-binding</keyword>
<comment type="caution">
    <text evidence="16">The sequence shown here is derived from an EMBL/GenBank/DDBJ whole genome shotgun (WGS) entry which is preliminary data.</text>
</comment>
<evidence type="ECO:0000256" key="8">
    <source>
        <dbReference type="ARBA" id="ARBA00023125"/>
    </source>
</evidence>
<feature type="region of interest" description="Disordered" evidence="13">
    <location>
        <begin position="49"/>
        <end position="103"/>
    </location>
</feature>